<comment type="caution">
    <text evidence="3">The sequence shown here is derived from an EMBL/GenBank/DDBJ whole genome shotgun (WGS) entry which is preliminary data.</text>
</comment>
<protein>
    <submittedName>
        <fullName evidence="3">Uncharacterized protein</fullName>
    </submittedName>
</protein>
<dbReference type="AlphaFoldDB" id="A0AAD7GMR4"/>
<sequence length="469" mass="49841">MQLPVVSPLIHLGREIKNLILGNSIVLSLSLTIARLEAEVAELKHTVKTQSTQIESLLKVDAAAQTKIAVLKAKLVTAATAPSLHLAAVDDGASLEIAALEAAHKAQRQALQHAAAARDLAHTHTVDSHAAEITALTSQVDNPKAGVLLRYQEVKDAHAARDRGTAGTLASQAALLAGLRSAVGDLKAPALAATAASDADAKRVRRAKRGAIKRRATVEKTAAEARGKGARSGELEARVEQLGSEALDVAAKTIVNGLRVTERLQGLEERAIDVEGRAENILRDSKASVKALAIHHAKDLAAAHDRPAPPADIDAAMADAPEVVNATNPDVPLYTYPPIAAAHVPPAIAAPKSTADFSFGCEYYFSTRFAVRADSSLAQASIAAPARFVKSARQIVQRGGDSALTPLLLPAWPGEKKKTNDDMKMMLCERRDDEKIRKSTTPTRYRTTRTSTIRSTPRRGSEEEKTQSA</sequence>
<evidence type="ECO:0000313" key="4">
    <source>
        <dbReference type="Proteomes" id="UP001221757"/>
    </source>
</evidence>
<evidence type="ECO:0000313" key="3">
    <source>
        <dbReference type="EMBL" id="KAJ7696436.1"/>
    </source>
</evidence>
<keyword evidence="4" id="KW-1185">Reference proteome</keyword>
<feature type="compositionally biased region" description="Basic and acidic residues" evidence="2">
    <location>
        <begin position="459"/>
        <end position="469"/>
    </location>
</feature>
<feature type="region of interest" description="Disordered" evidence="2">
    <location>
        <begin position="430"/>
        <end position="469"/>
    </location>
</feature>
<feature type="coiled-coil region" evidence="1">
    <location>
        <begin position="26"/>
        <end position="53"/>
    </location>
</feature>
<feature type="compositionally biased region" description="Low complexity" evidence="2">
    <location>
        <begin position="439"/>
        <end position="455"/>
    </location>
</feature>
<dbReference type="EMBL" id="JARKIE010000034">
    <property type="protein sequence ID" value="KAJ7696436.1"/>
    <property type="molecule type" value="Genomic_DNA"/>
</dbReference>
<name>A0AAD7GMR4_MYCRO</name>
<dbReference type="Proteomes" id="UP001221757">
    <property type="component" value="Unassembled WGS sequence"/>
</dbReference>
<gene>
    <name evidence="3" type="ORF">B0H17DRAFT_1197952</name>
</gene>
<proteinExistence type="predicted"/>
<evidence type="ECO:0000256" key="2">
    <source>
        <dbReference type="SAM" id="MobiDB-lite"/>
    </source>
</evidence>
<accession>A0AAD7GMR4</accession>
<keyword evidence="1" id="KW-0175">Coiled coil</keyword>
<reference evidence="3" key="1">
    <citation type="submission" date="2023-03" db="EMBL/GenBank/DDBJ databases">
        <title>Massive genome expansion in bonnet fungi (Mycena s.s.) driven by repeated elements and novel gene families across ecological guilds.</title>
        <authorList>
            <consortium name="Lawrence Berkeley National Laboratory"/>
            <person name="Harder C.B."/>
            <person name="Miyauchi S."/>
            <person name="Viragh M."/>
            <person name="Kuo A."/>
            <person name="Thoen E."/>
            <person name="Andreopoulos B."/>
            <person name="Lu D."/>
            <person name="Skrede I."/>
            <person name="Drula E."/>
            <person name="Henrissat B."/>
            <person name="Morin E."/>
            <person name="Kohler A."/>
            <person name="Barry K."/>
            <person name="LaButti K."/>
            <person name="Morin E."/>
            <person name="Salamov A."/>
            <person name="Lipzen A."/>
            <person name="Mereny Z."/>
            <person name="Hegedus B."/>
            <person name="Baldrian P."/>
            <person name="Stursova M."/>
            <person name="Weitz H."/>
            <person name="Taylor A."/>
            <person name="Grigoriev I.V."/>
            <person name="Nagy L.G."/>
            <person name="Martin F."/>
            <person name="Kauserud H."/>
        </authorList>
    </citation>
    <scope>NUCLEOTIDE SEQUENCE</scope>
    <source>
        <strain evidence="3">CBHHK067</strain>
    </source>
</reference>
<evidence type="ECO:0000256" key="1">
    <source>
        <dbReference type="SAM" id="Coils"/>
    </source>
</evidence>
<organism evidence="3 4">
    <name type="scientific">Mycena rosella</name>
    <name type="common">Pink bonnet</name>
    <name type="synonym">Agaricus rosellus</name>
    <dbReference type="NCBI Taxonomy" id="1033263"/>
    <lineage>
        <taxon>Eukaryota</taxon>
        <taxon>Fungi</taxon>
        <taxon>Dikarya</taxon>
        <taxon>Basidiomycota</taxon>
        <taxon>Agaricomycotina</taxon>
        <taxon>Agaricomycetes</taxon>
        <taxon>Agaricomycetidae</taxon>
        <taxon>Agaricales</taxon>
        <taxon>Marasmiineae</taxon>
        <taxon>Mycenaceae</taxon>
        <taxon>Mycena</taxon>
    </lineage>
</organism>